<evidence type="ECO:0000256" key="4">
    <source>
        <dbReference type="SAM" id="Phobius"/>
    </source>
</evidence>
<proteinExistence type="predicted"/>
<protein>
    <submittedName>
        <fullName evidence="6">Twin transmembrane helix small protein</fullName>
    </submittedName>
</protein>
<dbReference type="EMBL" id="WIOL01000002">
    <property type="protein sequence ID" value="MQT16802.1"/>
    <property type="molecule type" value="Genomic_DNA"/>
</dbReference>
<dbReference type="InterPro" id="IPR007667">
    <property type="entry name" value="Hypoxia_induced_domain"/>
</dbReference>
<evidence type="ECO:0000259" key="5">
    <source>
        <dbReference type="PROSITE" id="PS51503"/>
    </source>
</evidence>
<keyword evidence="7" id="KW-1185">Reference proteome</keyword>
<comment type="caution">
    <text evidence="6">The sequence shown here is derived from an EMBL/GenBank/DDBJ whole genome shotgun (WGS) entry which is preliminary data.</text>
</comment>
<reference evidence="6 7" key="1">
    <citation type="submission" date="2019-09" db="EMBL/GenBank/DDBJ databases">
        <title>Polymorphobacter sp. isolated from a lake in China.</title>
        <authorList>
            <person name="Liu Z."/>
        </authorList>
    </citation>
    <scope>NUCLEOTIDE SEQUENCE [LARGE SCALE GENOMIC DNA]</scope>
    <source>
        <strain evidence="6 7">D40P</strain>
    </source>
</reference>
<dbReference type="PROSITE" id="PS51503">
    <property type="entry name" value="HIG1"/>
    <property type="match status" value="1"/>
</dbReference>
<keyword evidence="1 4" id="KW-0812">Transmembrane</keyword>
<dbReference type="Pfam" id="PF04588">
    <property type="entry name" value="HIG_1_N"/>
    <property type="match status" value="1"/>
</dbReference>
<keyword evidence="3 4" id="KW-0472">Membrane</keyword>
<evidence type="ECO:0000256" key="3">
    <source>
        <dbReference type="ARBA" id="ARBA00023136"/>
    </source>
</evidence>
<sequence length="66" mass="7197">MNAMLIIFMVVAALATLGVLARGIIIMARGKDISGKQSNKMMSYRVAFQALAIIFIVILFLVNRPA</sequence>
<organism evidence="6 7">
    <name type="scientific">Sandarakinorhabdus fusca</name>
    <dbReference type="NCBI Taxonomy" id="1439888"/>
    <lineage>
        <taxon>Bacteria</taxon>
        <taxon>Pseudomonadati</taxon>
        <taxon>Pseudomonadota</taxon>
        <taxon>Alphaproteobacteria</taxon>
        <taxon>Sphingomonadales</taxon>
        <taxon>Sphingosinicellaceae</taxon>
        <taxon>Sandarakinorhabdus</taxon>
    </lineage>
</organism>
<feature type="transmembrane region" description="Helical" evidence="4">
    <location>
        <begin position="46"/>
        <end position="63"/>
    </location>
</feature>
<dbReference type="NCBIfam" id="NF033233">
    <property type="entry name" value="twin_helix"/>
    <property type="match status" value="1"/>
</dbReference>
<dbReference type="Proteomes" id="UP000481327">
    <property type="component" value="Unassembled WGS sequence"/>
</dbReference>
<evidence type="ECO:0000256" key="2">
    <source>
        <dbReference type="ARBA" id="ARBA00022989"/>
    </source>
</evidence>
<evidence type="ECO:0000313" key="7">
    <source>
        <dbReference type="Proteomes" id="UP000481327"/>
    </source>
</evidence>
<dbReference type="AlphaFoldDB" id="A0A7C9KWP4"/>
<name>A0A7C9KWP4_9SPHN</name>
<evidence type="ECO:0000313" key="6">
    <source>
        <dbReference type="EMBL" id="MQT16802.1"/>
    </source>
</evidence>
<accession>A0A7C9KWP4</accession>
<dbReference type="Gene3D" id="6.10.140.1320">
    <property type="match status" value="1"/>
</dbReference>
<gene>
    <name evidence="6" type="ORF">F3168_05985</name>
</gene>
<dbReference type="RefSeq" id="WP_152577261.1">
    <property type="nucleotide sequence ID" value="NZ_JAATJI010000001.1"/>
</dbReference>
<feature type="domain" description="HIG1" evidence="5">
    <location>
        <begin position="1"/>
        <end position="66"/>
    </location>
</feature>
<evidence type="ECO:0000256" key="1">
    <source>
        <dbReference type="ARBA" id="ARBA00022692"/>
    </source>
</evidence>
<keyword evidence="2 4" id="KW-1133">Transmembrane helix</keyword>
<feature type="transmembrane region" description="Helical" evidence="4">
    <location>
        <begin position="6"/>
        <end position="25"/>
    </location>
</feature>